<dbReference type="SUPFAM" id="SSF48452">
    <property type="entry name" value="TPR-like"/>
    <property type="match status" value="1"/>
</dbReference>
<feature type="compositionally biased region" description="Polar residues" evidence="2">
    <location>
        <begin position="793"/>
        <end position="803"/>
    </location>
</feature>
<evidence type="ECO:0000313" key="3">
    <source>
        <dbReference type="EMBL" id="PQL95462.1"/>
    </source>
</evidence>
<dbReference type="OrthoDB" id="1522549at2"/>
<sequence length="834" mass="96265">MKKISYTLLIVTLFLACSTKKNGITHRTYHRLTSWYNTAFNGQETLKKNLKDKEQSYIDNYATLLKVEPIDPFDKTDEFYMEEILDIPGNKFRSTTKNVLSNLSNLDEQGAVNSIKGALSGALGGGKDNQSKAEGLNRVIQKGKKAVESHSMLIKGKEYNSMLSDVYLLLGKAYYYKNDPFEALNYLNYMNATLVKNRRVNEAKIYIALAQAQAGNSFQAGEIYEELAKIKLSKKDRKLYSRSFSQFLIDEKKYEEAIEALNDAKKYNKGKNNRGRYCFIQGQLFEKLNSKDKAIEYYQKAYDKKPSAELEIKSQIALARLFTGDSIAYFNKIRFLKKLFNKGLYQSRKNELYYAMALVSLNTKKEKEAFTYLKQSIKENESDPQTRALAYQAIGDIYFSKPDYINAGAYYDSAVAKFTDVGMKNKLLTKNKSLHELIKKYYLVKKNDSILSIVKMNTEQRNEYFQKYIDKIKTEENKKKAELEKISKSENNTLFVTETLIDNSDFTQSPEKNNGGKWYFYNNNIKNKGQSDFIRLWGNRTLVDNWRRGSGISGTNDVKNDLLAIGENKNPRRFDVNYYIEQIPNNQAVIDTIKIQRDTAELSLGIIYQDKFYDLKSATSTLEHLLSTPPYDQSVTMAAMYNLYKFNKDKNPETAKKYADLVLLKYPDSKYAESILNPSVDVFKSRSSDAVIFYELAYKKYEERNYKEVKSMASQALEKYPTDEIIPKFTLLSVFCDARLNNKKDFMDGLERVSILFEDKPEGKKAADLLKFFNEKEKKNENSNTLNKERNNENISTQDFSTQDMEDDSSDLDYEKAIPDDKDLENGPGIIRKK</sequence>
<protein>
    <recommendedName>
        <fullName evidence="5">Gliding motility protein</fullName>
    </recommendedName>
</protein>
<dbReference type="InterPro" id="IPR019734">
    <property type="entry name" value="TPR_rpt"/>
</dbReference>
<comment type="caution">
    <text evidence="3">The sequence shown here is derived from an EMBL/GenBank/DDBJ whole genome shotgun (WGS) entry which is preliminary data.</text>
</comment>
<keyword evidence="1" id="KW-0802">TPR repeat</keyword>
<organism evidence="3 4">
    <name type="scientific">Apibacter adventoris</name>
    <dbReference type="NCBI Taxonomy" id="1679466"/>
    <lineage>
        <taxon>Bacteria</taxon>
        <taxon>Pseudomonadati</taxon>
        <taxon>Bacteroidota</taxon>
        <taxon>Flavobacteriia</taxon>
        <taxon>Flavobacteriales</taxon>
        <taxon>Weeksellaceae</taxon>
        <taxon>Apibacter</taxon>
    </lineage>
</organism>
<feature type="region of interest" description="Disordered" evidence="2">
    <location>
        <begin position="780"/>
        <end position="834"/>
    </location>
</feature>
<evidence type="ECO:0000256" key="1">
    <source>
        <dbReference type="PROSITE-ProRule" id="PRU00339"/>
    </source>
</evidence>
<dbReference type="Gene3D" id="1.25.40.10">
    <property type="entry name" value="Tetratricopeptide repeat domain"/>
    <property type="match status" value="2"/>
</dbReference>
<proteinExistence type="predicted"/>
<dbReference type="EMBL" id="PSZM01000001">
    <property type="protein sequence ID" value="PQL95462.1"/>
    <property type="molecule type" value="Genomic_DNA"/>
</dbReference>
<dbReference type="RefSeq" id="WP_105245484.1">
    <property type="nucleotide sequence ID" value="NZ_PSZM01000001.1"/>
</dbReference>
<keyword evidence="4" id="KW-1185">Reference proteome</keyword>
<dbReference type="SMART" id="SM00028">
    <property type="entry name" value="TPR"/>
    <property type="match status" value="4"/>
</dbReference>
<evidence type="ECO:0008006" key="5">
    <source>
        <dbReference type="Google" id="ProtNLM"/>
    </source>
</evidence>
<dbReference type="PROSITE" id="PS51257">
    <property type="entry name" value="PROKAR_LIPOPROTEIN"/>
    <property type="match status" value="1"/>
</dbReference>
<evidence type="ECO:0000256" key="2">
    <source>
        <dbReference type="SAM" id="MobiDB-lite"/>
    </source>
</evidence>
<dbReference type="InterPro" id="IPR011990">
    <property type="entry name" value="TPR-like_helical_dom_sf"/>
</dbReference>
<dbReference type="Pfam" id="PF13181">
    <property type="entry name" value="TPR_8"/>
    <property type="match status" value="1"/>
</dbReference>
<feature type="compositionally biased region" description="Basic and acidic residues" evidence="2">
    <location>
        <begin position="780"/>
        <end position="792"/>
    </location>
</feature>
<feature type="repeat" description="TPR" evidence="1">
    <location>
        <begin position="275"/>
        <end position="308"/>
    </location>
</feature>
<name>A0A2S8AGU6_9FLAO</name>
<dbReference type="PROSITE" id="PS50005">
    <property type="entry name" value="TPR"/>
    <property type="match status" value="1"/>
</dbReference>
<dbReference type="AlphaFoldDB" id="A0A2S8AGU6"/>
<evidence type="ECO:0000313" key="4">
    <source>
        <dbReference type="Proteomes" id="UP000238042"/>
    </source>
</evidence>
<accession>A0A2S8AGU6</accession>
<gene>
    <name evidence="3" type="ORF">C4S77_01315</name>
</gene>
<reference evidence="3 4" key="1">
    <citation type="submission" date="2018-02" db="EMBL/GenBank/DDBJ databases">
        <title>Genome sequences of Apibacter spp., gut symbionts of Asian honey bees.</title>
        <authorList>
            <person name="Kwong W.K."/>
            <person name="Steele M.I."/>
            <person name="Moran N.A."/>
        </authorList>
    </citation>
    <scope>NUCLEOTIDE SEQUENCE [LARGE SCALE GENOMIC DNA]</scope>
    <source>
        <strain evidence="4">wkB301</strain>
    </source>
</reference>
<dbReference type="Proteomes" id="UP000238042">
    <property type="component" value="Unassembled WGS sequence"/>
</dbReference>
<feature type="compositionally biased region" description="Basic and acidic residues" evidence="2">
    <location>
        <begin position="813"/>
        <end position="825"/>
    </location>
</feature>